<organism evidence="1 2">
    <name type="scientific">Grifola frondosa</name>
    <name type="common">Maitake</name>
    <name type="synonym">Polyporus frondosus</name>
    <dbReference type="NCBI Taxonomy" id="5627"/>
    <lineage>
        <taxon>Eukaryota</taxon>
        <taxon>Fungi</taxon>
        <taxon>Dikarya</taxon>
        <taxon>Basidiomycota</taxon>
        <taxon>Agaricomycotina</taxon>
        <taxon>Agaricomycetes</taxon>
        <taxon>Polyporales</taxon>
        <taxon>Grifolaceae</taxon>
        <taxon>Grifola</taxon>
    </lineage>
</organism>
<evidence type="ECO:0000313" key="1">
    <source>
        <dbReference type="EMBL" id="OBZ75135.1"/>
    </source>
</evidence>
<proteinExistence type="predicted"/>
<reference evidence="1 2" key="1">
    <citation type="submission" date="2016-03" db="EMBL/GenBank/DDBJ databases">
        <title>Whole genome sequencing of Grifola frondosa 9006-11.</title>
        <authorList>
            <person name="Min B."/>
            <person name="Park H."/>
            <person name="Kim J.-G."/>
            <person name="Cho H."/>
            <person name="Oh Y.-L."/>
            <person name="Kong W.-S."/>
            <person name="Choi I.-G."/>
        </authorList>
    </citation>
    <scope>NUCLEOTIDE SEQUENCE [LARGE SCALE GENOMIC DNA]</scope>
    <source>
        <strain evidence="1 2">9006-11</strain>
    </source>
</reference>
<protein>
    <submittedName>
        <fullName evidence="1">Uncharacterized protein</fullName>
    </submittedName>
</protein>
<dbReference type="AlphaFoldDB" id="A0A1C7MDY6"/>
<accession>A0A1C7MDY6</accession>
<name>A0A1C7MDY6_GRIFR</name>
<dbReference type="Proteomes" id="UP000092993">
    <property type="component" value="Unassembled WGS sequence"/>
</dbReference>
<gene>
    <name evidence="1" type="ORF">A0H81_04835</name>
</gene>
<comment type="caution">
    <text evidence="1">The sequence shown here is derived from an EMBL/GenBank/DDBJ whole genome shotgun (WGS) entry which is preliminary data.</text>
</comment>
<keyword evidence="2" id="KW-1185">Reference proteome</keyword>
<dbReference type="EMBL" id="LUGG01000004">
    <property type="protein sequence ID" value="OBZ75135.1"/>
    <property type="molecule type" value="Genomic_DNA"/>
</dbReference>
<sequence length="88" mass="9287">MVAMLKDLYESKSGGTSTFSAKVDSGEAAHVEGARVEDGDGGGGEVCDEHDEMEAGEGYECAYREMGGGRAQQKMAGYAEEEGEKINE</sequence>
<evidence type="ECO:0000313" key="2">
    <source>
        <dbReference type="Proteomes" id="UP000092993"/>
    </source>
</evidence>